<accession>A0A9Q1KIH8</accession>
<dbReference type="PANTHER" id="PTHR31669">
    <property type="entry name" value="PROTEIN FAR1-RELATED SEQUENCE 10-RELATED"/>
    <property type="match status" value="1"/>
</dbReference>
<feature type="domain" description="SWIM-type" evidence="8">
    <location>
        <begin position="400"/>
        <end position="438"/>
    </location>
</feature>
<dbReference type="AlphaFoldDB" id="A0A9Q1KIH8"/>
<dbReference type="InterPro" id="IPR031052">
    <property type="entry name" value="FHY3/FAR1"/>
</dbReference>
<dbReference type="GO" id="GO:0006355">
    <property type="term" value="P:regulation of DNA-templated transcription"/>
    <property type="evidence" value="ECO:0007669"/>
    <property type="project" value="UniProtKB-UniRule"/>
</dbReference>
<keyword evidence="4 6" id="KW-0862">Zinc</keyword>
<comment type="caution">
    <text evidence="9">The sequence shown here is derived from an EMBL/GenBank/DDBJ whole genome shotgun (WGS) entry which is preliminary data.</text>
</comment>
<keyword evidence="10" id="KW-1185">Reference proteome</keyword>
<evidence type="ECO:0000256" key="6">
    <source>
        <dbReference type="RuleBase" id="RU367018"/>
    </source>
</evidence>
<organism evidence="9 10">
    <name type="scientific">Carnegiea gigantea</name>
    <dbReference type="NCBI Taxonomy" id="171969"/>
    <lineage>
        <taxon>Eukaryota</taxon>
        <taxon>Viridiplantae</taxon>
        <taxon>Streptophyta</taxon>
        <taxon>Embryophyta</taxon>
        <taxon>Tracheophyta</taxon>
        <taxon>Spermatophyta</taxon>
        <taxon>Magnoliopsida</taxon>
        <taxon>eudicotyledons</taxon>
        <taxon>Gunneridae</taxon>
        <taxon>Pentapetalae</taxon>
        <taxon>Caryophyllales</taxon>
        <taxon>Cactineae</taxon>
        <taxon>Cactaceae</taxon>
        <taxon>Cactoideae</taxon>
        <taxon>Echinocereeae</taxon>
        <taxon>Carnegiea</taxon>
    </lineage>
</organism>
<dbReference type="InterPro" id="IPR058778">
    <property type="entry name" value="HTH_FAR1-11-like"/>
</dbReference>
<reference evidence="9" key="1">
    <citation type="submission" date="2022-04" db="EMBL/GenBank/DDBJ databases">
        <title>Carnegiea gigantea Genome sequencing and assembly v2.</title>
        <authorList>
            <person name="Copetti D."/>
            <person name="Sanderson M.J."/>
            <person name="Burquez A."/>
            <person name="Wojciechowski M.F."/>
        </authorList>
    </citation>
    <scope>NUCLEOTIDE SEQUENCE</scope>
    <source>
        <strain evidence="9">SGP5-SGP5p</strain>
        <tissue evidence="9">Aerial part</tissue>
    </source>
</reference>
<evidence type="ECO:0000313" key="9">
    <source>
        <dbReference type="EMBL" id="KAJ8445001.1"/>
    </source>
</evidence>
<proteinExistence type="inferred from homology"/>
<keyword evidence="2 6" id="KW-0479">Metal-binding</keyword>
<evidence type="ECO:0000256" key="3">
    <source>
        <dbReference type="ARBA" id="ARBA00022771"/>
    </source>
</evidence>
<comment type="similarity">
    <text evidence="1 6">Belongs to the FHY3/FAR1 family.</text>
</comment>
<dbReference type="InterPro" id="IPR007527">
    <property type="entry name" value="Znf_SWIM"/>
</dbReference>
<dbReference type="PROSITE" id="PS50966">
    <property type="entry name" value="ZF_SWIM"/>
    <property type="match status" value="1"/>
</dbReference>
<dbReference type="Pfam" id="PF26175">
    <property type="entry name" value="HTH_FAR1"/>
    <property type="match status" value="1"/>
</dbReference>
<dbReference type="Pfam" id="PF10551">
    <property type="entry name" value="MULE"/>
    <property type="match status" value="1"/>
</dbReference>
<sequence>MTESGNQDVESSEHETDLSPENTGSLEEITEDTILSRQTSVNLVPFIGQRFVSQDAAYEFYCSFAKQFGFSIRRHRTRGKDGVGRGVTRRDFTCHRSGFPQAKPTDEGKLQRNRKSSRCGCQAYMRIVKRADFDVPEWRVTGFSNNHNHELLKSAEVCMPAHCPISADDKSRICMFAKAGMSVRQMLRLMELEKGVKLGCLPFTELDIRNLLLSFRHVDRDNDAIDLIGMCKTLKDENPNFKYDYKLDGHNKLEHIAWSYAPSVQQYQAYGDAVVFDTTHRLDAYDMLLGLWIGVDNHGMACLYGCVLLRDENLQSFAWALKVGNIAEYNDQAGAKQKMHQKLQKVCLKTGSPMESHAATILTPYAFSMLQEELVLAPQFASVLIDEGCFHVTHHAQINESCKVTWDTSQQLIRCSCHQFEFVGILCRHILRVLSTNNCFQIPHQYLPTRWHLVGPSATKPLSKQHIEKVQILETLASSVVSESIETEERLHIACEQMSMVLSHIKQLPRLNDHRNDVGFNSPSSLMMPEVEDSGGIVQSYTMGSLHESFSGKLKDRKPNAGVDISRKRRRCSIPCCGQFGHDASDCPIIGSASLHGDGDSLGFL</sequence>
<dbReference type="EMBL" id="JAKOGI010000082">
    <property type="protein sequence ID" value="KAJ8445001.1"/>
    <property type="molecule type" value="Genomic_DNA"/>
</dbReference>
<evidence type="ECO:0000313" key="10">
    <source>
        <dbReference type="Proteomes" id="UP001153076"/>
    </source>
</evidence>
<protein>
    <recommendedName>
        <fullName evidence="6">Protein FAR1-RELATED SEQUENCE</fullName>
    </recommendedName>
</protein>
<dbReference type="Pfam" id="PF04434">
    <property type="entry name" value="SWIM"/>
    <property type="match status" value="1"/>
</dbReference>
<dbReference type="GO" id="GO:0005634">
    <property type="term" value="C:nucleus"/>
    <property type="evidence" value="ECO:0007669"/>
    <property type="project" value="UniProtKB-SubCell"/>
</dbReference>
<feature type="region of interest" description="Disordered" evidence="7">
    <location>
        <begin position="1"/>
        <end position="25"/>
    </location>
</feature>
<keyword evidence="3 5" id="KW-0863">Zinc-finger</keyword>
<comment type="subcellular location">
    <subcellularLocation>
        <location evidence="6">Nucleus</location>
    </subcellularLocation>
</comment>
<dbReference type="GO" id="GO:0008270">
    <property type="term" value="F:zinc ion binding"/>
    <property type="evidence" value="ECO:0007669"/>
    <property type="project" value="UniProtKB-UniRule"/>
</dbReference>
<evidence type="ECO:0000256" key="2">
    <source>
        <dbReference type="ARBA" id="ARBA00022723"/>
    </source>
</evidence>
<evidence type="ECO:0000256" key="5">
    <source>
        <dbReference type="PROSITE-ProRule" id="PRU00325"/>
    </source>
</evidence>
<dbReference type="SMART" id="SM00575">
    <property type="entry name" value="ZnF_PMZ"/>
    <property type="match status" value="1"/>
</dbReference>
<feature type="region of interest" description="Disordered" evidence="7">
    <location>
        <begin position="95"/>
        <end position="114"/>
    </location>
</feature>
<keyword evidence="6" id="KW-0539">Nucleus</keyword>
<dbReference type="PANTHER" id="PTHR31669:SF291">
    <property type="entry name" value="PROTEIN FAR1-RELATED SEQUENCE"/>
    <property type="match status" value="1"/>
</dbReference>
<evidence type="ECO:0000256" key="4">
    <source>
        <dbReference type="ARBA" id="ARBA00022833"/>
    </source>
</evidence>
<dbReference type="OrthoDB" id="128308at2759"/>
<dbReference type="InterPro" id="IPR018289">
    <property type="entry name" value="MULE_transposase_dom"/>
</dbReference>
<dbReference type="InterPro" id="IPR004330">
    <property type="entry name" value="FAR1_DNA_bnd_dom"/>
</dbReference>
<name>A0A9Q1KIH8_9CARY</name>
<gene>
    <name evidence="9" type="ORF">Cgig2_029195</name>
</gene>
<dbReference type="Proteomes" id="UP001153076">
    <property type="component" value="Unassembled WGS sequence"/>
</dbReference>
<evidence type="ECO:0000256" key="1">
    <source>
        <dbReference type="ARBA" id="ARBA00005889"/>
    </source>
</evidence>
<dbReference type="InterPro" id="IPR006564">
    <property type="entry name" value="Znf_PMZ"/>
</dbReference>
<evidence type="ECO:0000259" key="8">
    <source>
        <dbReference type="PROSITE" id="PS50966"/>
    </source>
</evidence>
<dbReference type="Pfam" id="PF03101">
    <property type="entry name" value="FAR1"/>
    <property type="match status" value="1"/>
</dbReference>
<comment type="function">
    <text evidence="6">Putative transcription activator involved in regulating light control of development.</text>
</comment>
<evidence type="ECO:0000256" key="7">
    <source>
        <dbReference type="SAM" id="MobiDB-lite"/>
    </source>
</evidence>